<sequence length="71" mass="7844">MSVRVATQVDVAQVAAHRGELLEHGVDRRDVPGGEQLGEVLDRDPERVDRREEISLVLGIFSGLGDDVDHR</sequence>
<accession>A0ABP6ZA62</accession>
<evidence type="ECO:0000313" key="3">
    <source>
        <dbReference type="Proteomes" id="UP001501222"/>
    </source>
</evidence>
<name>A0ABP6ZA62_9ACTN</name>
<comment type="caution">
    <text evidence="2">The sequence shown here is derived from an EMBL/GenBank/DDBJ whole genome shotgun (WGS) entry which is preliminary data.</text>
</comment>
<evidence type="ECO:0000256" key="1">
    <source>
        <dbReference type="SAM" id="MobiDB-lite"/>
    </source>
</evidence>
<gene>
    <name evidence="2" type="ORF">GCM10022235_86550</name>
</gene>
<dbReference type="EMBL" id="BAABAA010000044">
    <property type="protein sequence ID" value="GAA3601581.1"/>
    <property type="molecule type" value="Genomic_DNA"/>
</dbReference>
<protein>
    <submittedName>
        <fullName evidence="2">Uncharacterized protein</fullName>
    </submittedName>
</protein>
<reference evidence="3" key="1">
    <citation type="journal article" date="2019" name="Int. J. Syst. Evol. Microbiol.">
        <title>The Global Catalogue of Microorganisms (GCM) 10K type strain sequencing project: providing services to taxonomists for standard genome sequencing and annotation.</title>
        <authorList>
            <consortium name="The Broad Institute Genomics Platform"/>
            <consortium name="The Broad Institute Genome Sequencing Center for Infectious Disease"/>
            <person name="Wu L."/>
            <person name="Ma J."/>
        </authorList>
    </citation>
    <scope>NUCLEOTIDE SEQUENCE [LARGE SCALE GENOMIC DNA]</scope>
    <source>
        <strain evidence="3">JCM 16928</strain>
    </source>
</reference>
<dbReference type="Proteomes" id="UP001501222">
    <property type="component" value="Unassembled WGS sequence"/>
</dbReference>
<organism evidence="2 3">
    <name type="scientific">Kribbella ginsengisoli</name>
    <dbReference type="NCBI Taxonomy" id="363865"/>
    <lineage>
        <taxon>Bacteria</taxon>
        <taxon>Bacillati</taxon>
        <taxon>Actinomycetota</taxon>
        <taxon>Actinomycetes</taxon>
        <taxon>Propionibacteriales</taxon>
        <taxon>Kribbellaceae</taxon>
        <taxon>Kribbella</taxon>
    </lineage>
</organism>
<feature type="region of interest" description="Disordered" evidence="1">
    <location>
        <begin position="25"/>
        <end position="44"/>
    </location>
</feature>
<keyword evidence="3" id="KW-1185">Reference proteome</keyword>
<proteinExistence type="predicted"/>
<evidence type="ECO:0000313" key="2">
    <source>
        <dbReference type="EMBL" id="GAA3601581.1"/>
    </source>
</evidence>